<evidence type="ECO:0000313" key="2">
    <source>
        <dbReference type="EMBL" id="KAG7159621.1"/>
    </source>
</evidence>
<protein>
    <recommendedName>
        <fullName evidence="1">Follistatin-related protein 1 EF-hand domain-containing protein</fullName>
    </recommendedName>
</protein>
<comment type="caution">
    <text evidence="2">The sequence shown here is derived from an EMBL/GenBank/DDBJ whole genome shotgun (WGS) entry which is preliminary data.</text>
</comment>
<dbReference type="AlphaFoldDB" id="A0A8J5MQ41"/>
<name>A0A8J5MQ41_HOMAM</name>
<evidence type="ECO:0000259" key="1">
    <source>
        <dbReference type="Pfam" id="PF23564"/>
    </source>
</evidence>
<proteinExistence type="predicted"/>
<dbReference type="Pfam" id="PF23564">
    <property type="entry name" value="EF-hand_FSTL1"/>
    <property type="match status" value="1"/>
</dbReference>
<dbReference type="InterPro" id="IPR057020">
    <property type="entry name" value="EF-hand_FSTL1"/>
</dbReference>
<dbReference type="InterPro" id="IPR018247">
    <property type="entry name" value="EF_Hand_1_Ca_BS"/>
</dbReference>
<feature type="domain" description="Follistatin-related protein 1 EF-hand" evidence="1">
    <location>
        <begin position="33"/>
        <end position="112"/>
    </location>
</feature>
<dbReference type="Proteomes" id="UP000747542">
    <property type="component" value="Unassembled WGS sequence"/>
</dbReference>
<sequence>MLGNHIKVVHKGICKKVKQVKKKTVKIEDPAVCYSSQRDALLQVVKKHWQDTLADQPWHVPGMTYRESLWGRFFTCDGDKDNHLNSDEFLNCTIGAFFMARPEQERELTSICAVGSWVCTSTDTSKDTNKKDFGVQAFDYLDDTENKIDNEDDDSYNDLIDDDYDLSSEDDDDYLIDEEEDEEYLEELFDDLLDKLKRHREQKHHHNYL</sequence>
<dbReference type="PROSITE" id="PS00018">
    <property type="entry name" value="EF_HAND_1"/>
    <property type="match status" value="1"/>
</dbReference>
<reference evidence="2" key="1">
    <citation type="journal article" date="2021" name="Sci. Adv.">
        <title>The American lobster genome reveals insights on longevity, neural, and immune adaptations.</title>
        <authorList>
            <person name="Polinski J.M."/>
            <person name="Zimin A.V."/>
            <person name="Clark K.F."/>
            <person name="Kohn A.B."/>
            <person name="Sadowski N."/>
            <person name="Timp W."/>
            <person name="Ptitsyn A."/>
            <person name="Khanna P."/>
            <person name="Romanova D.Y."/>
            <person name="Williams P."/>
            <person name="Greenwood S.J."/>
            <person name="Moroz L.L."/>
            <person name="Walt D.R."/>
            <person name="Bodnar A.G."/>
        </authorList>
    </citation>
    <scope>NUCLEOTIDE SEQUENCE</scope>
    <source>
        <strain evidence="2">GMGI-L3</strain>
    </source>
</reference>
<evidence type="ECO:0000313" key="3">
    <source>
        <dbReference type="Proteomes" id="UP000747542"/>
    </source>
</evidence>
<organism evidence="2 3">
    <name type="scientific">Homarus americanus</name>
    <name type="common">American lobster</name>
    <dbReference type="NCBI Taxonomy" id="6706"/>
    <lineage>
        <taxon>Eukaryota</taxon>
        <taxon>Metazoa</taxon>
        <taxon>Ecdysozoa</taxon>
        <taxon>Arthropoda</taxon>
        <taxon>Crustacea</taxon>
        <taxon>Multicrustacea</taxon>
        <taxon>Malacostraca</taxon>
        <taxon>Eumalacostraca</taxon>
        <taxon>Eucarida</taxon>
        <taxon>Decapoda</taxon>
        <taxon>Pleocyemata</taxon>
        <taxon>Astacidea</taxon>
        <taxon>Nephropoidea</taxon>
        <taxon>Nephropidae</taxon>
        <taxon>Homarus</taxon>
    </lineage>
</organism>
<accession>A0A8J5MQ41</accession>
<dbReference type="EMBL" id="JAHLQT010033114">
    <property type="protein sequence ID" value="KAG7159621.1"/>
    <property type="molecule type" value="Genomic_DNA"/>
</dbReference>
<gene>
    <name evidence="2" type="ORF">Hamer_G004294</name>
</gene>
<keyword evidence="3" id="KW-1185">Reference proteome</keyword>